<dbReference type="PROSITE" id="PS50837">
    <property type="entry name" value="NACHT"/>
    <property type="match status" value="1"/>
</dbReference>
<keyword evidence="2" id="KW-0472">Membrane</keyword>
<evidence type="ECO:0000259" key="3">
    <source>
        <dbReference type="PROSITE" id="PS50837"/>
    </source>
</evidence>
<dbReference type="InterPro" id="IPR027417">
    <property type="entry name" value="P-loop_NTPase"/>
</dbReference>
<name>A0A5D0UGX2_9ACTN</name>
<accession>A0A5D0UGX2</accession>
<gene>
    <name evidence="4" type="ORF">FXF65_06595</name>
</gene>
<dbReference type="Pfam" id="PF05729">
    <property type="entry name" value="NACHT"/>
    <property type="match status" value="1"/>
</dbReference>
<keyword evidence="2" id="KW-1133">Transmembrane helix</keyword>
<evidence type="ECO:0000256" key="1">
    <source>
        <dbReference type="SAM" id="MobiDB-lite"/>
    </source>
</evidence>
<proteinExistence type="predicted"/>
<dbReference type="Proteomes" id="UP000322634">
    <property type="component" value="Unassembled WGS sequence"/>
</dbReference>
<evidence type="ECO:0000256" key="2">
    <source>
        <dbReference type="SAM" id="Phobius"/>
    </source>
</evidence>
<organism evidence="4 5">
    <name type="scientific">Actinomadura syzygii</name>
    <dbReference type="NCBI Taxonomy" id="1427538"/>
    <lineage>
        <taxon>Bacteria</taxon>
        <taxon>Bacillati</taxon>
        <taxon>Actinomycetota</taxon>
        <taxon>Actinomycetes</taxon>
        <taxon>Streptosporangiales</taxon>
        <taxon>Thermomonosporaceae</taxon>
        <taxon>Actinomadura</taxon>
    </lineage>
</organism>
<dbReference type="EMBL" id="VSFF01000002">
    <property type="protein sequence ID" value="TYC17648.1"/>
    <property type="molecule type" value="Genomic_DNA"/>
</dbReference>
<dbReference type="SUPFAM" id="SSF52540">
    <property type="entry name" value="P-loop containing nucleoside triphosphate hydrolases"/>
    <property type="match status" value="2"/>
</dbReference>
<protein>
    <submittedName>
        <fullName evidence="4">NACHT domain-containing protein</fullName>
    </submittedName>
</protein>
<dbReference type="InterPro" id="IPR007111">
    <property type="entry name" value="NACHT_NTPase"/>
</dbReference>
<evidence type="ECO:0000313" key="5">
    <source>
        <dbReference type="Proteomes" id="UP000322634"/>
    </source>
</evidence>
<feature type="transmembrane region" description="Helical" evidence="2">
    <location>
        <begin position="727"/>
        <end position="745"/>
    </location>
</feature>
<feature type="transmembrane region" description="Helical" evidence="2">
    <location>
        <begin position="751"/>
        <end position="771"/>
    </location>
</feature>
<feature type="compositionally biased region" description="Basic and acidic residues" evidence="1">
    <location>
        <begin position="609"/>
        <end position="618"/>
    </location>
</feature>
<feature type="transmembrane region" description="Helical" evidence="2">
    <location>
        <begin position="504"/>
        <end position="530"/>
    </location>
</feature>
<feature type="transmembrane region" description="Helical" evidence="2">
    <location>
        <begin position="397"/>
        <end position="422"/>
    </location>
</feature>
<dbReference type="Gene3D" id="3.40.50.300">
    <property type="entry name" value="P-loop containing nucleotide triphosphate hydrolases"/>
    <property type="match status" value="1"/>
</dbReference>
<reference evidence="4 5" key="1">
    <citation type="submission" date="2019-08" db="EMBL/GenBank/DDBJ databases">
        <title>Actinomadura sp. nov. CYP1-5 isolated from mountain soil.</title>
        <authorList>
            <person name="Songsumanus A."/>
            <person name="Kuncharoen N."/>
            <person name="Kudo T."/>
            <person name="Yuki M."/>
            <person name="Igarashi Y."/>
            <person name="Tanasupawat S."/>
        </authorList>
    </citation>
    <scope>NUCLEOTIDE SEQUENCE [LARGE SCALE GENOMIC DNA]</scope>
    <source>
        <strain evidence="4 5">GKU157</strain>
    </source>
</reference>
<evidence type="ECO:0000313" key="4">
    <source>
        <dbReference type="EMBL" id="TYC17648.1"/>
    </source>
</evidence>
<feature type="transmembrane region" description="Helical" evidence="2">
    <location>
        <begin position="954"/>
        <end position="972"/>
    </location>
</feature>
<feature type="transmembrane region" description="Helical" evidence="2">
    <location>
        <begin position="987"/>
        <end position="1009"/>
    </location>
</feature>
<feature type="domain" description="NACHT" evidence="3">
    <location>
        <begin position="136"/>
        <end position="223"/>
    </location>
</feature>
<keyword evidence="2" id="KW-0812">Transmembrane</keyword>
<dbReference type="OrthoDB" id="5150226at2"/>
<feature type="region of interest" description="Disordered" evidence="1">
    <location>
        <begin position="573"/>
        <end position="640"/>
    </location>
</feature>
<feature type="transmembrane region" description="Helical" evidence="2">
    <location>
        <begin position="7"/>
        <end position="26"/>
    </location>
</feature>
<feature type="transmembrane region" description="Helical" evidence="2">
    <location>
        <begin position="434"/>
        <end position="450"/>
    </location>
</feature>
<keyword evidence="5" id="KW-1185">Reference proteome</keyword>
<feature type="transmembrane region" description="Helical" evidence="2">
    <location>
        <begin position="471"/>
        <end position="492"/>
    </location>
</feature>
<comment type="caution">
    <text evidence="4">The sequence shown here is derived from an EMBL/GenBank/DDBJ whole genome shotgun (WGS) entry which is preliminary data.</text>
</comment>
<sequence>MNRSLRLALEVGGALLAVGGVVGYLLTDGFSLGNADKLSSVVGVLAGVASLVVAAVSMRGPQQVPGDPGVALQALELAVHVQWRAELARSEVGGSEALAISLTMLGPNEAAAQESQTAFIGELAHIGEIFRGLRPRRLVLTGPPGSGKTTAAFLLVRDLLAHRAPGEPVPVLVPMATWDPAQRPFEDWLAEQIAETYPLSSAAARDLVGRRQVIPILDGFDELPVQKAGQALRRMNAVLHEDDPLVVVGRDAALGLAVRSRQGENLQRATVLRLEPVTPAQVVRYLEGILPQAEYPGWDRWREQLVRESGAALGWALSRPAAIGLVRAAYLDARIPLPDLGSLTASQIIERLYSDWIERLYPAGEKERLWLSRVARLTERDNTGFMWWRLYRLQPRWARVLSVGVLDAVVGSTLMAACYGAGGPSDVVSDVAGARWLALMALAGLWDEFAKIRNPVPRRNAEPRAWLRRRVLLRGGVAVVTGAGVGLMTGFLGPEAGPRTGLFLGVWTAWGVMLASAVWFYAMTVAVLAVRGALPFRPLSFLERARRQGVMRAMGGAYQFRLREIQDLLAAPEPDRRVWTPPGPGQPQETGPRIGDGVTRPDTPAVLERSVRESDPSYRRTPRPAPPPVSHAPDGDAPVSRPERLDVFAREAVLREVLVLPEVLRRVDQRSPLESRARLRALAASLLDDDPLAVESPARDRGQRFDEALQAFEKAADLPFLSRFGTAYLVAAGSAGTALVGLFAARSQWPWVPDAIFATSVALLLSVFLWVSFRRHAAQRRALRSRDPAEWLQLDELPHLRLVLDRTYRDWIRAMARDGLLPLLTARLGEDPPTYTTELHGLELEPLSGTDDRDDHFVETAASRHAALLIEELSSASIGISGARGAGKSTVLRQLCDPERHPDDDLRLLVHAPTAYDSREFLTHLFVRVCERIVGDQAPKPAPARRIRMLTMKALPWASIVAGLALIVGTLYRGRIRDLVRHLPDGARVYLLVTGGVLIVAGLAVALLLNRRPQLRSMTRAQVSAYAHLRRLRYQQAVTRTSLGELGLPGGAKAGGQFAVQQTEQSQSLPGMVSDLKELLTLVGTERRADRNKVVIGVDELDKIATAGEAEQFLNDLKVIFGVPGCYFLVTVSEDALAAFGRRTLSVRDTFDSAFDTVVAIPPLRGNEALALLSRRGVPLPAPYVWLCHVMTAGLARDLIRLVRGLAAASAEGVRRPRPDGTSGEARRDLAYLAHKMIARDVAEVMEAQLRGAAAAEEEGTAVLLEWLAACADVPIASALLEASVADMPEHGLSLNARTFAVQTRAYLAITAILVRLFVENPSESANWLRDLAGRPDEQHPLDRLAEIRGLLANHPQLAWHAVLRLRREAAWPVSLPPFVPSSGS</sequence>
<feature type="transmembrane region" description="Helical" evidence="2">
    <location>
        <begin position="38"/>
        <end position="56"/>
    </location>
</feature>